<gene>
    <name evidence="1" type="ORF">PCO31110_02342</name>
</gene>
<name>A0A5E4UYN3_9BURK</name>
<proteinExistence type="predicted"/>
<dbReference type="Proteomes" id="UP000337189">
    <property type="component" value="Unassembled WGS sequence"/>
</dbReference>
<reference evidence="1 2" key="1">
    <citation type="submission" date="2019-08" db="EMBL/GenBank/DDBJ databases">
        <authorList>
            <person name="Peeters C."/>
        </authorList>
    </citation>
    <scope>NUCLEOTIDE SEQUENCE [LARGE SCALE GENOMIC DNA]</scope>
    <source>
        <strain evidence="1 2">LMG 31110</strain>
    </source>
</reference>
<organism evidence="1 2">
    <name type="scientific">Pandoraea communis</name>
    <dbReference type="NCBI Taxonomy" id="2508297"/>
    <lineage>
        <taxon>Bacteria</taxon>
        <taxon>Pseudomonadati</taxon>
        <taxon>Pseudomonadota</taxon>
        <taxon>Betaproteobacteria</taxon>
        <taxon>Burkholderiales</taxon>
        <taxon>Burkholderiaceae</taxon>
        <taxon>Pandoraea</taxon>
    </lineage>
</organism>
<dbReference type="AlphaFoldDB" id="A0A5E4UYN3"/>
<dbReference type="EMBL" id="CABPSJ010000003">
    <property type="protein sequence ID" value="VVE04981.1"/>
    <property type="molecule type" value="Genomic_DNA"/>
</dbReference>
<sequence>MGGAGHHYCLFVLPGWIFGRGADFGTLFAQI</sequence>
<evidence type="ECO:0000313" key="1">
    <source>
        <dbReference type="EMBL" id="VVE04981.1"/>
    </source>
</evidence>
<accession>A0A5E4UYN3</accession>
<evidence type="ECO:0000313" key="2">
    <source>
        <dbReference type="Proteomes" id="UP000337189"/>
    </source>
</evidence>
<protein>
    <submittedName>
        <fullName evidence="1">Uncharacterized protein</fullName>
    </submittedName>
</protein>